<comment type="catalytic activity">
    <reaction evidence="6">
        <text>(2S,3R)-3-hydroxybutane-1,2,3-tricarboxylate = pyruvate + succinate</text>
        <dbReference type="Rhea" id="RHEA:16809"/>
        <dbReference type="ChEBI" id="CHEBI:15361"/>
        <dbReference type="ChEBI" id="CHEBI:30031"/>
        <dbReference type="ChEBI" id="CHEBI:57429"/>
        <dbReference type="EC" id="4.1.3.30"/>
    </reaction>
</comment>
<keyword evidence="4" id="KW-0460">Magnesium</keyword>
<keyword evidence="3" id="KW-0479">Metal-binding</keyword>
<dbReference type="GO" id="GO:0046421">
    <property type="term" value="F:methylisocitrate lyase activity"/>
    <property type="evidence" value="ECO:0007669"/>
    <property type="project" value="UniProtKB-EC"/>
</dbReference>
<dbReference type="Pfam" id="PF13714">
    <property type="entry name" value="PEP_mutase"/>
    <property type="match status" value="1"/>
</dbReference>
<evidence type="ECO:0000256" key="4">
    <source>
        <dbReference type="ARBA" id="ARBA00022842"/>
    </source>
</evidence>
<evidence type="ECO:0000256" key="1">
    <source>
        <dbReference type="ARBA" id="ARBA00001946"/>
    </source>
</evidence>
<name>A0ABV5YJF4_9ACTN</name>
<dbReference type="InterPro" id="IPR040442">
    <property type="entry name" value="Pyrv_kinase-like_dom_sf"/>
</dbReference>
<dbReference type="NCBIfam" id="TIGR02317">
    <property type="entry name" value="prpB"/>
    <property type="match status" value="1"/>
</dbReference>
<comment type="caution">
    <text evidence="7">The sequence shown here is derived from an EMBL/GenBank/DDBJ whole genome shotgun (WGS) entry which is preliminary data.</text>
</comment>
<sequence>MLHTHTTPAERRRDLRDKLASGRLLRVPGAINPLTARLIQDMGFDAAYLSGAVLSADLGLPDIGLTTSTEIAARAAQTTRVTDLPVLIDADTGFGEPMNAARTVQLMEDAGLAGLHLEDQVNPKRCGHLDGKSVVAREDMVRRLRAAVDARRDADFLLMARTDARAVEGLDAAIDRAKAYVDAGADAIFPEALADEAEFAAFRKAVDVPLLANMTEFGKGPLLNTATLENLGYNIALYPVTLFRLAMGAIEGGLRVLAAEGTQQSLLPRMQTRSRLYELLAYEEYTVFDSAVFDFTLPNDTGGTA</sequence>
<evidence type="ECO:0000313" key="7">
    <source>
        <dbReference type="EMBL" id="MFB9834562.1"/>
    </source>
</evidence>
<keyword evidence="5 6" id="KW-0456">Lyase</keyword>
<dbReference type="CDD" id="cd00377">
    <property type="entry name" value="ICL_PEPM"/>
    <property type="match status" value="1"/>
</dbReference>
<dbReference type="EMBL" id="JBHLZP010000146">
    <property type="protein sequence ID" value="MFB9834562.1"/>
    <property type="molecule type" value="Genomic_DNA"/>
</dbReference>
<evidence type="ECO:0000256" key="6">
    <source>
        <dbReference type="RuleBase" id="RU361121"/>
    </source>
</evidence>
<evidence type="ECO:0000313" key="8">
    <source>
        <dbReference type="Proteomes" id="UP001589627"/>
    </source>
</evidence>
<accession>A0ABV5YJF4</accession>
<evidence type="ECO:0000256" key="3">
    <source>
        <dbReference type="ARBA" id="ARBA00022723"/>
    </source>
</evidence>
<gene>
    <name evidence="7" type="primary">prpB</name>
    <name evidence="7" type="ORF">ACFFNX_20465</name>
</gene>
<evidence type="ECO:0000256" key="5">
    <source>
        <dbReference type="ARBA" id="ARBA00023239"/>
    </source>
</evidence>
<dbReference type="Proteomes" id="UP001589627">
    <property type="component" value="Unassembled WGS sequence"/>
</dbReference>
<protein>
    <recommendedName>
        <fullName evidence="6">Methylisocitrate lyase</fullName>
        <ecNumber evidence="6">4.1.3.30</ecNumber>
    </recommendedName>
</protein>
<dbReference type="RefSeq" id="WP_378204398.1">
    <property type="nucleotide sequence ID" value="NZ_JBHLZP010000146.1"/>
</dbReference>
<dbReference type="PANTHER" id="PTHR42905">
    <property type="entry name" value="PHOSPHOENOLPYRUVATE CARBOXYLASE"/>
    <property type="match status" value="1"/>
</dbReference>
<organism evidence="7 8">
    <name type="scientific">Actinoallomurus acaciae</name>
    <dbReference type="NCBI Taxonomy" id="502577"/>
    <lineage>
        <taxon>Bacteria</taxon>
        <taxon>Bacillati</taxon>
        <taxon>Actinomycetota</taxon>
        <taxon>Actinomycetes</taxon>
        <taxon>Streptosporangiales</taxon>
        <taxon>Thermomonosporaceae</taxon>
        <taxon>Actinoallomurus</taxon>
    </lineage>
</organism>
<dbReference type="InterPro" id="IPR012695">
    <property type="entry name" value="PrpB"/>
</dbReference>
<dbReference type="InterPro" id="IPR015813">
    <property type="entry name" value="Pyrv/PenolPyrv_kinase-like_dom"/>
</dbReference>
<evidence type="ECO:0000256" key="2">
    <source>
        <dbReference type="ARBA" id="ARBA00009282"/>
    </source>
</evidence>
<dbReference type="InterPro" id="IPR039556">
    <property type="entry name" value="ICL/PEPM"/>
</dbReference>
<dbReference type="SUPFAM" id="SSF51621">
    <property type="entry name" value="Phosphoenolpyruvate/pyruvate domain"/>
    <property type="match status" value="1"/>
</dbReference>
<comment type="function">
    <text evidence="6">Catalyzes the thermodynamically favored C-C bond cleavage of (2R,3S)-2-methylisocitrate to yield pyruvate and succinate.</text>
</comment>
<comment type="pathway">
    <text evidence="6">Organic acid metabolism; propanoate degradation.</text>
</comment>
<dbReference type="PANTHER" id="PTHR42905:SF5">
    <property type="entry name" value="CARBOXYVINYL-CARBOXYPHOSPHONATE PHOSPHORYLMUTASE, CHLOROPLASTIC"/>
    <property type="match status" value="1"/>
</dbReference>
<comment type="similarity">
    <text evidence="2 6">Belongs to the isocitrate lyase/PEP mutase superfamily. Methylisocitrate lyase family.</text>
</comment>
<dbReference type="Gene3D" id="3.20.20.60">
    <property type="entry name" value="Phosphoenolpyruvate-binding domains"/>
    <property type="match status" value="1"/>
</dbReference>
<keyword evidence="8" id="KW-1185">Reference proteome</keyword>
<reference evidence="7 8" key="1">
    <citation type="submission" date="2024-09" db="EMBL/GenBank/DDBJ databases">
        <authorList>
            <person name="Sun Q."/>
            <person name="Mori K."/>
        </authorList>
    </citation>
    <scope>NUCLEOTIDE SEQUENCE [LARGE SCALE GENOMIC DNA]</scope>
    <source>
        <strain evidence="7 8">TBRC 0563</strain>
    </source>
</reference>
<dbReference type="EC" id="4.1.3.30" evidence="6"/>
<comment type="cofactor">
    <cofactor evidence="1">
        <name>Mg(2+)</name>
        <dbReference type="ChEBI" id="CHEBI:18420"/>
    </cofactor>
</comment>
<proteinExistence type="inferred from homology"/>
<dbReference type="InterPro" id="IPR018523">
    <property type="entry name" value="Isocitrate_lyase_ph_CS"/>
</dbReference>
<dbReference type="PROSITE" id="PS00161">
    <property type="entry name" value="ISOCITRATE_LYASE"/>
    <property type="match status" value="1"/>
</dbReference>